<dbReference type="RefSeq" id="WP_153411683.1">
    <property type="nucleotide sequence ID" value="NZ_WEGK01000008.1"/>
</dbReference>
<feature type="transmembrane region" description="Helical" evidence="5">
    <location>
        <begin position="68"/>
        <end position="87"/>
    </location>
</feature>
<dbReference type="PANTHER" id="PTHR42718">
    <property type="entry name" value="MAJOR FACILITATOR SUPERFAMILY MULTIDRUG TRANSPORTER MFSC"/>
    <property type="match status" value="1"/>
</dbReference>
<evidence type="ECO:0000256" key="5">
    <source>
        <dbReference type="SAM" id="Phobius"/>
    </source>
</evidence>
<evidence type="ECO:0000313" key="8">
    <source>
        <dbReference type="Proteomes" id="UP000438448"/>
    </source>
</evidence>
<feature type="transmembrane region" description="Helical" evidence="5">
    <location>
        <begin position="121"/>
        <end position="143"/>
    </location>
</feature>
<dbReference type="PROSITE" id="PS50850">
    <property type="entry name" value="MFS"/>
    <property type="match status" value="1"/>
</dbReference>
<dbReference type="InterPro" id="IPR020846">
    <property type="entry name" value="MFS_dom"/>
</dbReference>
<dbReference type="InterPro" id="IPR036259">
    <property type="entry name" value="MFS_trans_sf"/>
</dbReference>
<evidence type="ECO:0000256" key="3">
    <source>
        <dbReference type="ARBA" id="ARBA00022989"/>
    </source>
</evidence>
<feature type="domain" description="Major facilitator superfamily (MFS) profile" evidence="6">
    <location>
        <begin position="33"/>
        <end position="531"/>
    </location>
</feature>
<name>A0A7K0D5F6_9NOCA</name>
<comment type="caution">
    <text evidence="7">The sequence shown here is derived from an EMBL/GenBank/DDBJ whole genome shotgun (WGS) entry which is preliminary data.</text>
</comment>
<dbReference type="EMBL" id="WEGK01000008">
    <property type="protein sequence ID" value="MQY20967.1"/>
    <property type="molecule type" value="Genomic_DNA"/>
</dbReference>
<feature type="transmembrane region" description="Helical" evidence="5">
    <location>
        <begin position="155"/>
        <end position="174"/>
    </location>
</feature>
<feature type="transmembrane region" description="Helical" evidence="5">
    <location>
        <begin position="504"/>
        <end position="525"/>
    </location>
</feature>
<evidence type="ECO:0000313" key="7">
    <source>
        <dbReference type="EMBL" id="MQY20967.1"/>
    </source>
</evidence>
<feature type="transmembrane region" description="Helical" evidence="5">
    <location>
        <begin position="392"/>
        <end position="411"/>
    </location>
</feature>
<feature type="transmembrane region" description="Helical" evidence="5">
    <location>
        <begin position="186"/>
        <end position="205"/>
    </location>
</feature>
<dbReference type="Pfam" id="PF07690">
    <property type="entry name" value="MFS_1"/>
    <property type="match status" value="2"/>
</dbReference>
<feature type="transmembrane region" description="Helical" evidence="5">
    <location>
        <begin position="287"/>
        <end position="306"/>
    </location>
</feature>
<dbReference type="Proteomes" id="UP000438448">
    <property type="component" value="Unassembled WGS sequence"/>
</dbReference>
<dbReference type="InterPro" id="IPR011701">
    <property type="entry name" value="MFS"/>
</dbReference>
<keyword evidence="3 5" id="KW-1133">Transmembrane helix</keyword>
<evidence type="ECO:0000256" key="4">
    <source>
        <dbReference type="ARBA" id="ARBA00023136"/>
    </source>
</evidence>
<feature type="transmembrane region" description="Helical" evidence="5">
    <location>
        <begin position="362"/>
        <end position="385"/>
    </location>
</feature>
<feature type="transmembrane region" description="Helical" evidence="5">
    <location>
        <begin position="461"/>
        <end position="484"/>
    </location>
</feature>
<comment type="subcellular location">
    <subcellularLocation>
        <location evidence="1">Cell membrane</location>
        <topology evidence="1">Multi-pass membrane protein</topology>
    </subcellularLocation>
</comment>
<dbReference type="SUPFAM" id="SSF103473">
    <property type="entry name" value="MFS general substrate transporter"/>
    <property type="match status" value="1"/>
</dbReference>
<feature type="transmembrane region" description="Helical" evidence="5">
    <location>
        <begin position="99"/>
        <end position="115"/>
    </location>
</feature>
<protein>
    <submittedName>
        <fullName evidence="7">Multidrug resistance protein MdtL</fullName>
    </submittedName>
</protein>
<dbReference type="GO" id="GO:0005886">
    <property type="term" value="C:plasma membrane"/>
    <property type="evidence" value="ECO:0007669"/>
    <property type="project" value="UniProtKB-SubCell"/>
</dbReference>
<gene>
    <name evidence="7" type="primary">mdtL_2</name>
    <name evidence="7" type="ORF">NRB20_40760</name>
</gene>
<dbReference type="GO" id="GO:0022857">
    <property type="term" value="F:transmembrane transporter activity"/>
    <property type="evidence" value="ECO:0007669"/>
    <property type="project" value="InterPro"/>
</dbReference>
<keyword evidence="4 5" id="KW-0472">Membrane</keyword>
<dbReference type="PANTHER" id="PTHR42718:SF35">
    <property type="entry name" value="BLL0718 PROTEIN"/>
    <property type="match status" value="1"/>
</dbReference>
<evidence type="ECO:0000256" key="2">
    <source>
        <dbReference type="ARBA" id="ARBA00022692"/>
    </source>
</evidence>
<accession>A0A7K0D5F6</accession>
<proteinExistence type="predicted"/>
<keyword evidence="8" id="KW-1185">Reference proteome</keyword>
<keyword evidence="2 5" id="KW-0812">Transmembrane</keyword>
<feature type="transmembrane region" description="Helical" evidence="5">
    <location>
        <begin position="217"/>
        <end position="236"/>
    </location>
</feature>
<feature type="transmembrane region" description="Helical" evidence="5">
    <location>
        <begin position="248"/>
        <end position="266"/>
    </location>
</feature>
<organism evidence="7 8">
    <name type="scientific">Nocardia macrotermitis</name>
    <dbReference type="NCBI Taxonomy" id="2585198"/>
    <lineage>
        <taxon>Bacteria</taxon>
        <taxon>Bacillati</taxon>
        <taxon>Actinomycetota</taxon>
        <taxon>Actinomycetes</taxon>
        <taxon>Mycobacteriales</taxon>
        <taxon>Nocardiaceae</taxon>
        <taxon>Nocardia</taxon>
    </lineage>
</organism>
<evidence type="ECO:0000259" key="6">
    <source>
        <dbReference type="PROSITE" id="PS50850"/>
    </source>
</evidence>
<dbReference type="AlphaFoldDB" id="A0A7K0D5F6"/>
<feature type="transmembrane region" description="Helical" evidence="5">
    <location>
        <begin position="28"/>
        <end position="48"/>
    </location>
</feature>
<evidence type="ECO:0000256" key="1">
    <source>
        <dbReference type="ARBA" id="ARBA00004651"/>
    </source>
</evidence>
<feature type="transmembrane region" description="Helical" evidence="5">
    <location>
        <begin position="417"/>
        <end position="440"/>
    </location>
</feature>
<sequence>MTTVPTGSRAADSPGENLTGRLDDASRFRIFSVLAVIVLFTEIAPLQYTMLAASLQKIAPSFADIGANINWSVIVFGLIAAAGAPLIGKIADVWGKKRTFLVCGVLFLIGCLIDATTSSWALFLVGRCLQSLAAGSAVCAYGLVRDLMPRKYVPLSLGVTATGFGFSALIAPILGGWLVDAYQWRAIFWFLAVFTLVMIPLMAFVVPESKLRVRERIDFAGAVLLGAGVALVLIYIDKGQDWGWARPTTLAWLFVGFALLLAFAVVERRVRVPIMDMRLLVHPKVSMVLLLALFASGLVGIVPYAMGYMTQVPSADSLRATIVQGAVDKAHKLTGLNVPASAIGVHLDPEFAYGNGFSLFQYAIHIALLSSLTAMIFGAVTGILARRIGARIPLLVGLVVVTASGITLALMPYSWLAFMLVGGIFGIGFGMFSASNPILITEAVPAEQQGVSTGMLGTAQGMGNAIGLAVITAFLNASPVHAKVSFNGNVMANTLIPDVFGDRGYTLGFVAGTVGAVIALVIVVFMRHGRTPATGGATH</sequence>
<dbReference type="Gene3D" id="1.20.1250.20">
    <property type="entry name" value="MFS general substrate transporter like domains"/>
    <property type="match status" value="2"/>
</dbReference>
<dbReference type="OrthoDB" id="3656065at2"/>
<reference evidence="7 8" key="1">
    <citation type="submission" date="2019-10" db="EMBL/GenBank/DDBJ databases">
        <title>Nocardia macrotermitis sp. nov. and Nocardia aurantia sp. nov., isolated from the gut of fungus growing-termite Macrotermes natalensis.</title>
        <authorList>
            <person name="Benndorf R."/>
            <person name="Schwitalla J."/>
            <person name="Martin K."/>
            <person name="De Beer W."/>
            <person name="Kaster A.-K."/>
            <person name="Vollmers J."/>
            <person name="Poulsen M."/>
            <person name="Beemelmanns C."/>
        </authorList>
    </citation>
    <scope>NUCLEOTIDE SEQUENCE [LARGE SCALE GENOMIC DNA]</scope>
    <source>
        <strain evidence="7 8">RB20</strain>
    </source>
</reference>